<dbReference type="SUPFAM" id="SSF49503">
    <property type="entry name" value="Cupredoxins"/>
    <property type="match status" value="2"/>
</dbReference>
<dbReference type="GO" id="GO:0005507">
    <property type="term" value="F:copper ion binding"/>
    <property type="evidence" value="ECO:0007669"/>
    <property type="project" value="InterPro"/>
</dbReference>
<keyword evidence="7 9" id="KW-0186">Copper</keyword>
<dbReference type="PANTHER" id="PTHR34192">
    <property type="entry name" value="PLASTOCYANIN MAJOR ISOFORM, CHLOROPLASTIC-RELATED"/>
    <property type="match status" value="1"/>
</dbReference>
<dbReference type="CDD" id="cd04220">
    <property type="entry name" value="Halocyanin"/>
    <property type="match status" value="2"/>
</dbReference>
<dbReference type="PROSITE" id="PS51318">
    <property type="entry name" value="TAT"/>
    <property type="match status" value="1"/>
</dbReference>
<evidence type="ECO:0000256" key="1">
    <source>
        <dbReference type="ARBA" id="ARBA00004370"/>
    </source>
</evidence>
<dbReference type="Pfam" id="PF00127">
    <property type="entry name" value="Copper-bind"/>
    <property type="match status" value="2"/>
</dbReference>
<dbReference type="InterPro" id="IPR008972">
    <property type="entry name" value="Cupredoxin"/>
</dbReference>
<proteinExistence type="predicted"/>
<dbReference type="GO" id="GO:0042597">
    <property type="term" value="C:periplasmic space"/>
    <property type="evidence" value="ECO:0007669"/>
    <property type="project" value="UniProtKB-SubCell"/>
</dbReference>
<gene>
    <name evidence="11" type="ORF">SAMN04488063_3193</name>
</gene>
<keyword evidence="5" id="KW-0574">Periplasm</keyword>
<dbReference type="InterPro" id="IPR000923">
    <property type="entry name" value="BlueCu_1"/>
</dbReference>
<dbReference type="Proteomes" id="UP000198876">
    <property type="component" value="Unassembled WGS sequence"/>
</dbReference>
<dbReference type="GO" id="GO:0009055">
    <property type="term" value="F:electron transfer activity"/>
    <property type="evidence" value="ECO:0007669"/>
    <property type="project" value="InterPro"/>
</dbReference>
<dbReference type="EMBL" id="FOOQ01000005">
    <property type="protein sequence ID" value="SFG87807.1"/>
    <property type="molecule type" value="Genomic_DNA"/>
</dbReference>
<evidence type="ECO:0000256" key="9">
    <source>
        <dbReference type="PIRSR" id="PIRSR602386-1"/>
    </source>
</evidence>
<dbReference type="InterPro" id="IPR017533">
    <property type="entry name" value="Halocyanin"/>
</dbReference>
<dbReference type="InterPro" id="IPR006311">
    <property type="entry name" value="TAT_signal"/>
</dbReference>
<feature type="binding site" evidence="9">
    <location>
        <position position="275"/>
    </location>
    <ligand>
        <name>Cu cation</name>
        <dbReference type="ChEBI" id="CHEBI:23378"/>
    </ligand>
</feature>
<dbReference type="Gene3D" id="2.60.40.420">
    <property type="entry name" value="Cupredoxins - blue copper proteins"/>
    <property type="match status" value="2"/>
</dbReference>
<dbReference type="PANTHER" id="PTHR34192:SF10">
    <property type="entry name" value="PLASTOCYANIN MAJOR ISOFORM, CHLOROPLASTIC-RELATED"/>
    <property type="match status" value="1"/>
</dbReference>
<dbReference type="GO" id="GO:0016020">
    <property type="term" value="C:membrane"/>
    <property type="evidence" value="ECO:0007669"/>
    <property type="project" value="UniProtKB-SubCell"/>
</dbReference>
<evidence type="ECO:0000256" key="2">
    <source>
        <dbReference type="ARBA" id="ARBA00004418"/>
    </source>
</evidence>
<evidence type="ECO:0000313" key="11">
    <source>
        <dbReference type="EMBL" id="SFG87807.1"/>
    </source>
</evidence>
<comment type="subcellular location">
    <subcellularLocation>
        <location evidence="1">Membrane</location>
    </subcellularLocation>
    <subcellularLocation>
        <location evidence="2">Periplasm</location>
    </subcellularLocation>
</comment>
<feature type="binding site" evidence="9">
    <location>
        <position position="280"/>
    </location>
    <ligand>
        <name>Cu cation</name>
        <dbReference type="ChEBI" id="CHEBI:23378"/>
    </ligand>
</feature>
<feature type="binding site" evidence="9">
    <location>
        <position position="272"/>
    </location>
    <ligand>
        <name>Cu cation</name>
        <dbReference type="ChEBI" id="CHEBI:23378"/>
    </ligand>
</feature>
<sequence length="358" mass="35839">MSDSNASTLARRTVLRGVAGSAVAGAALGSAGPVSAQSSGLDEWFSNTDNFDGVVDETGASEVTVSVGSEANGGGFGFGPAAINVDPGTTVVWEWTGNGGSHNVVAEDGSFESEMTGESGHTFSHTFESEGVVTYACVPHKAMGMKGAVVVGDAAGGASGGSSTTESAEAGASEELDGWFDGVSNYDGVVDRTGQPEVTVTVGASGNNGNFAFAPPAVRVSPGATVVWEWSGEGGSHNVAADDGSFESEMVGESGHTFSQTFEEAGTYKYVCTPHEAMGMKGAVVVDGSAAAVSGTGGDGGGITEEDFWPLSVAGSAVLAIVSPILFGVTAWIAGTGDEPAVEHRVGAERDTDGRVRT</sequence>
<dbReference type="PRINTS" id="PR00155">
    <property type="entry name" value="AMICYANIN"/>
</dbReference>
<keyword evidence="3" id="KW-0813">Transport</keyword>
<keyword evidence="12" id="KW-1185">Reference proteome</keyword>
<evidence type="ECO:0000256" key="4">
    <source>
        <dbReference type="ARBA" id="ARBA00022723"/>
    </source>
</evidence>
<protein>
    <submittedName>
        <fullName evidence="11">Halocyanin domain-containing protein</fullName>
    </submittedName>
</protein>
<dbReference type="STRING" id="553467.SAMN04488063_3193"/>
<comment type="cofactor">
    <cofactor evidence="9">
        <name>Cu cation</name>
        <dbReference type="ChEBI" id="CHEBI:23378"/>
    </cofactor>
    <text evidence="9">Binds 1 copper ion per subunit.</text>
</comment>
<dbReference type="InterPro" id="IPR028871">
    <property type="entry name" value="BlueCu_1_BS"/>
</dbReference>
<evidence type="ECO:0000256" key="5">
    <source>
        <dbReference type="ARBA" id="ARBA00022764"/>
    </source>
</evidence>
<evidence type="ECO:0000259" key="10">
    <source>
        <dbReference type="Pfam" id="PF00127"/>
    </source>
</evidence>
<reference evidence="12" key="1">
    <citation type="submission" date="2016-10" db="EMBL/GenBank/DDBJ databases">
        <authorList>
            <person name="Varghese N."/>
            <person name="Submissions S."/>
        </authorList>
    </citation>
    <scope>NUCLEOTIDE SEQUENCE [LARGE SCALE GENOMIC DNA]</scope>
    <source>
        <strain evidence="12">CGMCC 1.7739</strain>
    </source>
</reference>
<evidence type="ECO:0000313" key="12">
    <source>
        <dbReference type="Proteomes" id="UP000198876"/>
    </source>
</evidence>
<keyword evidence="4 9" id="KW-0479">Metal-binding</keyword>
<feature type="domain" description="Blue (type 1) copper" evidence="10">
    <location>
        <begin position="69"/>
        <end position="151"/>
    </location>
</feature>
<evidence type="ECO:0000256" key="8">
    <source>
        <dbReference type="ARBA" id="ARBA00023136"/>
    </source>
</evidence>
<evidence type="ECO:0000256" key="6">
    <source>
        <dbReference type="ARBA" id="ARBA00022982"/>
    </source>
</evidence>
<keyword evidence="6" id="KW-0249">Electron transport</keyword>
<dbReference type="AlphaFoldDB" id="A0A1I2VHW3"/>
<organism evidence="11 12">
    <name type="scientific">Halopelagius inordinatus</name>
    <dbReference type="NCBI Taxonomy" id="553467"/>
    <lineage>
        <taxon>Archaea</taxon>
        <taxon>Methanobacteriati</taxon>
        <taxon>Methanobacteriota</taxon>
        <taxon>Stenosarchaea group</taxon>
        <taxon>Halobacteria</taxon>
        <taxon>Halobacteriales</taxon>
        <taxon>Haloferacaceae</taxon>
    </lineage>
</organism>
<keyword evidence="8" id="KW-0472">Membrane</keyword>
<dbReference type="InterPro" id="IPR002386">
    <property type="entry name" value="Amicyanin/Pseudoazurin"/>
</dbReference>
<accession>A0A1I2VHW3</accession>
<feature type="binding site" evidence="9">
    <location>
        <position position="237"/>
    </location>
    <ligand>
        <name>Cu cation</name>
        <dbReference type="ChEBI" id="CHEBI:23378"/>
    </ligand>
</feature>
<dbReference type="NCBIfam" id="TIGR03102">
    <property type="entry name" value="halo_cynanin"/>
    <property type="match status" value="2"/>
</dbReference>
<evidence type="ECO:0000256" key="3">
    <source>
        <dbReference type="ARBA" id="ARBA00022448"/>
    </source>
</evidence>
<dbReference type="PROSITE" id="PS00196">
    <property type="entry name" value="COPPER_BLUE"/>
    <property type="match status" value="1"/>
</dbReference>
<name>A0A1I2VHW3_9EURY</name>
<evidence type="ECO:0000256" key="7">
    <source>
        <dbReference type="ARBA" id="ARBA00023008"/>
    </source>
</evidence>
<feature type="domain" description="Blue (type 1) copper" evidence="10">
    <location>
        <begin position="202"/>
        <end position="286"/>
    </location>
</feature>